<reference evidence="1" key="1">
    <citation type="journal article" date="2008" name="BMC Genomics">
        <title>A conifer genomics resource of 200,000 spruce (Picea spp.) ESTs and 6,464 high-quality, sequence-finished full-length cDNAs for Sitka spruce (Picea sitchensis).</title>
        <authorList>
            <person name="Ralph S.G."/>
            <person name="Chun H.J."/>
            <person name="Kolosova N."/>
            <person name="Cooper D."/>
            <person name="Oddy C."/>
            <person name="Ritland C.E."/>
            <person name="Kirkpatrick R."/>
            <person name="Moore R."/>
            <person name="Barber S."/>
            <person name="Holt R.A."/>
            <person name="Jones S.J."/>
            <person name="Marra M.A."/>
            <person name="Douglas C.J."/>
            <person name="Ritland K."/>
            <person name="Bohlmann J."/>
        </authorList>
    </citation>
    <scope>NUCLEOTIDE SEQUENCE</scope>
    <source>
        <tissue evidence="1">Green portion of the leader tissue</tissue>
    </source>
</reference>
<evidence type="ECO:0000313" key="1">
    <source>
        <dbReference type="EMBL" id="ABK21478.1"/>
    </source>
</evidence>
<proteinExistence type="evidence at transcript level"/>
<dbReference type="OMA" id="CCYEIYY"/>
<dbReference type="EMBL" id="EF082100">
    <property type="protein sequence ID" value="ABK21478.1"/>
    <property type="molecule type" value="mRNA"/>
</dbReference>
<dbReference type="PANTHER" id="PTHR36041">
    <property type="entry name" value="SUCCINATE DEHYDROGENASE SUBUNIT 7A, MITOCHONDRIAL-RELATED"/>
    <property type="match status" value="1"/>
</dbReference>
<dbReference type="InterPro" id="IPR034573">
    <property type="entry name" value="SDH7"/>
</dbReference>
<sequence>MQSLTRHAVHLLGGQHFTPRQGSILDRPQVRGIHIEPGAREKALLEEDPALKKFKSYKKSIRRMQTARDILTIVVISGCCYEIYYRTMMRKAERDQRQASSE</sequence>
<dbReference type="AlphaFoldDB" id="A9NLG7"/>
<dbReference type="PANTHER" id="PTHR36041:SF2">
    <property type="entry name" value="SUCCINATE DEHYDROGENASE SUBUNIT 7A, MITOCHONDRIAL-RELATED"/>
    <property type="match status" value="1"/>
</dbReference>
<dbReference type="GO" id="GO:0045273">
    <property type="term" value="C:respiratory chain complex II (succinate dehydrogenase)"/>
    <property type="evidence" value="ECO:0007669"/>
    <property type="project" value="InterPro"/>
</dbReference>
<name>A9NLG7_PICSI</name>
<protein>
    <submittedName>
        <fullName evidence="1">Uncharacterized protein</fullName>
    </submittedName>
</protein>
<accession>A9NLG7</accession>
<organism evidence="1">
    <name type="scientific">Picea sitchensis</name>
    <name type="common">Sitka spruce</name>
    <name type="synonym">Pinus sitchensis</name>
    <dbReference type="NCBI Taxonomy" id="3332"/>
    <lineage>
        <taxon>Eukaryota</taxon>
        <taxon>Viridiplantae</taxon>
        <taxon>Streptophyta</taxon>
        <taxon>Embryophyta</taxon>
        <taxon>Tracheophyta</taxon>
        <taxon>Spermatophyta</taxon>
        <taxon>Pinopsida</taxon>
        <taxon>Pinidae</taxon>
        <taxon>Conifers I</taxon>
        <taxon>Pinales</taxon>
        <taxon>Pinaceae</taxon>
        <taxon>Picea</taxon>
    </lineage>
</organism>